<feature type="transmembrane region" description="Helical" evidence="2">
    <location>
        <begin position="424"/>
        <end position="446"/>
    </location>
</feature>
<evidence type="ECO:0000313" key="4">
    <source>
        <dbReference type="Ensembl" id="ENSCLMP00005035512.1"/>
    </source>
</evidence>
<dbReference type="AlphaFoldDB" id="A0A8C3A1C3"/>
<dbReference type="Ensembl" id="ENSCLMT00005036939.1">
    <property type="protein sequence ID" value="ENSCLMP00005035512.1"/>
    <property type="gene ID" value="ENSCLMG00005016946.1"/>
</dbReference>
<keyword evidence="2" id="KW-1133">Transmembrane helix</keyword>
<accession>A0A8C3A1C3</accession>
<keyword evidence="2" id="KW-0472">Membrane</keyword>
<keyword evidence="3" id="KW-0732">Signal</keyword>
<dbReference type="PANTHER" id="PTHR33538:SF1">
    <property type="entry name" value="PROTEIN BRAMBLEBERRY"/>
    <property type="match status" value="1"/>
</dbReference>
<dbReference type="GO" id="GO:0061472">
    <property type="term" value="P:karyomere membrane fusion"/>
    <property type="evidence" value="ECO:0007669"/>
    <property type="project" value="Ensembl"/>
</dbReference>
<dbReference type="GeneTree" id="ENSGT00740000115898"/>
<feature type="region of interest" description="Disordered" evidence="1">
    <location>
        <begin position="472"/>
        <end position="506"/>
    </location>
</feature>
<evidence type="ECO:0000313" key="5">
    <source>
        <dbReference type="Proteomes" id="UP000694565"/>
    </source>
</evidence>
<name>A0A8C3A1C3_CYCLU</name>
<dbReference type="InterPro" id="IPR040346">
    <property type="entry name" value="GEX1/Brambleberry"/>
</dbReference>
<organism evidence="4 5">
    <name type="scientific">Cyclopterus lumpus</name>
    <name type="common">Lumpsucker</name>
    <dbReference type="NCBI Taxonomy" id="8103"/>
    <lineage>
        <taxon>Eukaryota</taxon>
        <taxon>Metazoa</taxon>
        <taxon>Chordata</taxon>
        <taxon>Craniata</taxon>
        <taxon>Vertebrata</taxon>
        <taxon>Euteleostomi</taxon>
        <taxon>Actinopterygii</taxon>
        <taxon>Neopterygii</taxon>
        <taxon>Teleostei</taxon>
        <taxon>Neoteleostei</taxon>
        <taxon>Acanthomorphata</taxon>
        <taxon>Eupercaria</taxon>
        <taxon>Perciformes</taxon>
        <taxon>Cottioidei</taxon>
        <taxon>Cottales</taxon>
        <taxon>Cyclopteridae</taxon>
        <taxon>Cyclopterus</taxon>
    </lineage>
</organism>
<dbReference type="Proteomes" id="UP000694565">
    <property type="component" value="Unplaced"/>
</dbReference>
<feature type="chain" id="PRO_5034360423" evidence="3">
    <location>
        <begin position="27"/>
        <end position="543"/>
    </location>
</feature>
<reference evidence="4" key="2">
    <citation type="submission" date="2025-09" db="UniProtKB">
        <authorList>
            <consortium name="Ensembl"/>
        </authorList>
    </citation>
    <scope>IDENTIFICATION</scope>
</reference>
<reference evidence="4" key="1">
    <citation type="submission" date="2025-08" db="UniProtKB">
        <authorList>
            <consortium name="Ensembl"/>
        </authorList>
    </citation>
    <scope>IDENTIFICATION</scope>
</reference>
<evidence type="ECO:0000256" key="2">
    <source>
        <dbReference type="SAM" id="Phobius"/>
    </source>
</evidence>
<evidence type="ECO:0000256" key="1">
    <source>
        <dbReference type="SAM" id="MobiDB-lite"/>
    </source>
</evidence>
<dbReference type="GO" id="GO:0007344">
    <property type="term" value="P:pronuclear fusion"/>
    <property type="evidence" value="ECO:0007669"/>
    <property type="project" value="Ensembl"/>
</dbReference>
<feature type="transmembrane region" description="Helical" evidence="2">
    <location>
        <begin position="361"/>
        <end position="389"/>
    </location>
</feature>
<keyword evidence="2" id="KW-0812">Transmembrane</keyword>
<keyword evidence="5" id="KW-1185">Reference proteome</keyword>
<feature type="signal peptide" evidence="3">
    <location>
        <begin position="1"/>
        <end position="26"/>
    </location>
</feature>
<dbReference type="PANTHER" id="PTHR33538">
    <property type="entry name" value="PROTEIN GAMETE EXPRESSED 1"/>
    <property type="match status" value="1"/>
</dbReference>
<proteinExistence type="predicted"/>
<sequence>MGPLLVHHRYLLLICMLACWSPAVNGLFEWLKGTEAPPAAAAAAGPPPPPSAAEVPALLAKDARFEMTTADERFLAESKLMELSPLDSCHYRVVAQLKASCERLPEEQLAKLGVVLFNCQAETEGRRTYPCTEQMTIKECTADMDSDTWNAYHIVSNRARSVCYATRQQLFRRRAEQTVNALISTATSQLDTMKDLKEGQLALKELTAASLDKLLDGHGALQAQQGKLYEGQGQMESSMRDNLERLGQEKALIASGQELVAQLIQGITKRMENVSERLQVQGSEVQDSHKAIVKDLTDVRHQAQDIHQKIEFLRYQDQTSQYYTDLMNQLERMNGTLGATLHYLDDMQSRIEERLHMIQGYLGWAGLSLTAMWTCIAHTGYFVLCAVLLTFLRCPGFSRAALLLTVSLNAVAEVNQQPALDLTGLSLLLLILALGHWFVSQLWACLQIRVKPASALPLAPCDVVEPLKQPVSSGHSYPTSGSHEFANNSRSASPTPSHVSNSSLSGRQLCNGVTKTGKPCKKRAVPGQEYCRVHEGGHTSYVK</sequence>
<evidence type="ECO:0000256" key="3">
    <source>
        <dbReference type="SAM" id="SignalP"/>
    </source>
</evidence>
<protein>
    <submittedName>
        <fullName evidence="4">Brambleberry</fullName>
    </submittedName>
</protein>